<dbReference type="Proteomes" id="UP001151516">
    <property type="component" value="Unassembled WGS sequence"/>
</dbReference>
<dbReference type="GO" id="GO:0006368">
    <property type="term" value="P:transcription elongation by RNA polymerase II"/>
    <property type="evidence" value="ECO:0007669"/>
    <property type="project" value="TreeGrafter"/>
</dbReference>
<feature type="domain" description="PCI" evidence="2">
    <location>
        <begin position="213"/>
        <end position="397"/>
    </location>
</feature>
<dbReference type="GO" id="GO:0003690">
    <property type="term" value="F:double-stranded DNA binding"/>
    <property type="evidence" value="ECO:0007669"/>
    <property type="project" value="InterPro"/>
</dbReference>
<name>A0A9W8L434_9FUNG</name>
<dbReference type="GO" id="GO:0016973">
    <property type="term" value="P:poly(A)+ mRNA export from nucleus"/>
    <property type="evidence" value="ECO:0007669"/>
    <property type="project" value="TreeGrafter"/>
</dbReference>
<dbReference type="InterPro" id="IPR045114">
    <property type="entry name" value="Csn12-like"/>
</dbReference>
<keyword evidence="4" id="KW-1185">Reference proteome</keyword>
<sequence length="409" mass="46553">MSGESRLYQASHKFKKLNGQKDSVEFAQIIKIDSQYTATVLRDIWSADGNWDALLTHQFNSAITELSLMHFRAAAEFCQKRFVEAYECQLSSYKAFLRAFSYMDRWGVYPLLAMCKDLYLLSCRADRQLAELGQPATKLEEATRVITQGFSMCMTDREPVLSNSRKWGTYHLANLLFALYLRQKAFNMCNSMIRGIKTSELPALDQFPMSDQVTFRYYRGLLAFQGEDFAAAKEDLGFALKHCHREAYRNKARILMRLTPIMMIEGIMPQMRLLRKYPAIMALYGGLARATVQGDLRMFDAILLEKECQLASLGTYLAVEHVRRIAVRQLLYKIYLIDGKNSRLSFERVRVGFWAAGLGDVSILEIESMLADMVAAGFIKGYLSHDHGVAVLSKQQPFPPIKSVLAAAK</sequence>
<dbReference type="EMBL" id="JANBTX010000071">
    <property type="protein sequence ID" value="KAJ2687478.1"/>
    <property type="molecule type" value="Genomic_DNA"/>
</dbReference>
<dbReference type="GO" id="GO:0070390">
    <property type="term" value="C:transcription export complex 2"/>
    <property type="evidence" value="ECO:0007669"/>
    <property type="project" value="TreeGrafter"/>
</dbReference>
<comment type="similarity">
    <text evidence="1">Belongs to the CSN12 family.</text>
</comment>
<dbReference type="AlphaFoldDB" id="A0A9W8L434"/>
<dbReference type="PANTHER" id="PTHR12732:SF0">
    <property type="entry name" value="PCI DOMAIN-CONTAINING PROTEIN 2"/>
    <property type="match status" value="1"/>
</dbReference>
<evidence type="ECO:0000313" key="4">
    <source>
        <dbReference type="Proteomes" id="UP001151516"/>
    </source>
</evidence>
<comment type="caution">
    <text evidence="3">The sequence shown here is derived from an EMBL/GenBank/DDBJ whole genome shotgun (WGS) entry which is preliminary data.</text>
</comment>
<dbReference type="OrthoDB" id="10252687at2759"/>
<dbReference type="PANTHER" id="PTHR12732">
    <property type="entry name" value="UNCHARACTERIZED PROTEASOME COMPONENT REGION PCI-CONTAINING"/>
    <property type="match status" value="1"/>
</dbReference>
<gene>
    <name evidence="3" type="primary">CSN12</name>
    <name evidence="3" type="ORF">IWW39_002892</name>
</gene>
<dbReference type="Gene3D" id="1.10.10.10">
    <property type="entry name" value="Winged helix-like DNA-binding domain superfamily/Winged helix DNA-binding domain"/>
    <property type="match status" value="1"/>
</dbReference>
<dbReference type="GO" id="GO:0000973">
    <property type="term" value="P:post-transcriptional tethering of RNA polymerase II gene DNA at nuclear periphery"/>
    <property type="evidence" value="ECO:0007669"/>
    <property type="project" value="TreeGrafter"/>
</dbReference>
<accession>A0A9W8L434</accession>
<dbReference type="GO" id="GO:0003723">
    <property type="term" value="F:RNA binding"/>
    <property type="evidence" value="ECO:0007669"/>
    <property type="project" value="InterPro"/>
</dbReference>
<reference evidence="3" key="1">
    <citation type="submission" date="2022-07" db="EMBL/GenBank/DDBJ databases">
        <title>Phylogenomic reconstructions and comparative analyses of Kickxellomycotina fungi.</title>
        <authorList>
            <person name="Reynolds N.K."/>
            <person name="Stajich J.E."/>
            <person name="Barry K."/>
            <person name="Grigoriev I.V."/>
            <person name="Crous P."/>
            <person name="Smith M.E."/>
        </authorList>
    </citation>
    <scope>NUCLEOTIDE SEQUENCE</scope>
    <source>
        <strain evidence="3">CBS 109367</strain>
    </source>
</reference>
<evidence type="ECO:0000256" key="1">
    <source>
        <dbReference type="ARBA" id="ARBA00025771"/>
    </source>
</evidence>
<protein>
    <submittedName>
        <fullName evidence="3">COP9 signalosome (CSN) subunit</fullName>
    </submittedName>
</protein>
<dbReference type="InterPro" id="IPR000717">
    <property type="entry name" value="PCI_dom"/>
</dbReference>
<evidence type="ECO:0000259" key="2">
    <source>
        <dbReference type="PROSITE" id="PS50250"/>
    </source>
</evidence>
<dbReference type="InterPro" id="IPR036388">
    <property type="entry name" value="WH-like_DNA-bd_sf"/>
</dbReference>
<proteinExistence type="inferred from homology"/>
<dbReference type="SMART" id="SM00753">
    <property type="entry name" value="PAM"/>
    <property type="match status" value="1"/>
</dbReference>
<dbReference type="PROSITE" id="PS50250">
    <property type="entry name" value="PCI"/>
    <property type="match status" value="1"/>
</dbReference>
<organism evidence="3 4">
    <name type="scientific">Coemansia spiralis</name>
    <dbReference type="NCBI Taxonomy" id="417178"/>
    <lineage>
        <taxon>Eukaryota</taxon>
        <taxon>Fungi</taxon>
        <taxon>Fungi incertae sedis</taxon>
        <taxon>Zoopagomycota</taxon>
        <taxon>Kickxellomycotina</taxon>
        <taxon>Kickxellomycetes</taxon>
        <taxon>Kickxellales</taxon>
        <taxon>Kickxellaceae</taxon>
        <taxon>Coemansia</taxon>
    </lineage>
</organism>
<evidence type="ECO:0000313" key="3">
    <source>
        <dbReference type="EMBL" id="KAJ2687478.1"/>
    </source>
</evidence>